<organism evidence="2 3">
    <name type="scientific">Ricinus communis</name>
    <name type="common">Castor bean</name>
    <dbReference type="NCBI Taxonomy" id="3988"/>
    <lineage>
        <taxon>Eukaryota</taxon>
        <taxon>Viridiplantae</taxon>
        <taxon>Streptophyta</taxon>
        <taxon>Embryophyta</taxon>
        <taxon>Tracheophyta</taxon>
        <taxon>Spermatophyta</taxon>
        <taxon>Magnoliopsida</taxon>
        <taxon>eudicotyledons</taxon>
        <taxon>Gunneridae</taxon>
        <taxon>Pentapetalae</taxon>
        <taxon>rosids</taxon>
        <taxon>fabids</taxon>
        <taxon>Malpighiales</taxon>
        <taxon>Euphorbiaceae</taxon>
        <taxon>Acalyphoideae</taxon>
        <taxon>Acalypheae</taxon>
        <taxon>Ricinus</taxon>
    </lineage>
</organism>
<dbReference type="Proteomes" id="UP000008311">
    <property type="component" value="Unassembled WGS sequence"/>
</dbReference>
<gene>
    <name evidence="2" type="ORF">RCOM_2096830</name>
</gene>
<name>B9TNH3_RICCO</name>
<reference evidence="3" key="1">
    <citation type="journal article" date="2010" name="Nat. Biotechnol.">
        <title>Draft genome sequence of the oilseed species Ricinus communis.</title>
        <authorList>
            <person name="Chan A.P."/>
            <person name="Crabtree J."/>
            <person name="Zhao Q."/>
            <person name="Lorenzi H."/>
            <person name="Orvis J."/>
            <person name="Puiu D."/>
            <person name="Melake-Berhan A."/>
            <person name="Jones K.M."/>
            <person name="Redman J."/>
            <person name="Chen G."/>
            <person name="Cahoon E.B."/>
            <person name="Gedil M."/>
            <person name="Stanke M."/>
            <person name="Haas B.J."/>
            <person name="Wortman J.R."/>
            <person name="Fraser-Liggett C.M."/>
            <person name="Ravel J."/>
            <person name="Rabinowicz P.D."/>
        </authorList>
    </citation>
    <scope>NUCLEOTIDE SEQUENCE [LARGE SCALE GENOMIC DNA]</scope>
    <source>
        <strain evidence="3">cv. Hale</strain>
    </source>
</reference>
<evidence type="ECO:0000313" key="2">
    <source>
        <dbReference type="EMBL" id="EEF22591.1"/>
    </source>
</evidence>
<sequence length="211" mass="22863">MPDRILLAMKRRVRPQLIVGLQLERIDKIGMAGGGNGLHGPDGLAGGEPRLRETDRPACILSKRMKQAMPPVMGVEEAQEHGRQIIEHVGRGFRQEAMAVASLPIRFAQPLASRQDMVRVDGKAGVRRQPLTLDGDPIGPQMSHLDGIDRDARLPRGSDRRLMIGALFTVNDQIGDAAFRDQPPDIALPGSERTAIVDGAAPSPEDRIAGI</sequence>
<evidence type="ECO:0000313" key="3">
    <source>
        <dbReference type="Proteomes" id="UP000008311"/>
    </source>
</evidence>
<accession>B9TNH3</accession>
<evidence type="ECO:0000256" key="1">
    <source>
        <dbReference type="SAM" id="MobiDB-lite"/>
    </source>
</evidence>
<proteinExistence type="predicted"/>
<dbReference type="InParanoid" id="B9TNH3"/>
<keyword evidence="3" id="KW-1185">Reference proteome</keyword>
<protein>
    <submittedName>
        <fullName evidence="2">Uncharacterized protein</fullName>
    </submittedName>
</protein>
<feature type="region of interest" description="Disordered" evidence="1">
    <location>
        <begin position="128"/>
        <end position="150"/>
    </location>
</feature>
<dbReference type="EMBL" id="EQ992535">
    <property type="protein sequence ID" value="EEF22591.1"/>
    <property type="molecule type" value="Genomic_DNA"/>
</dbReference>
<dbReference type="AlphaFoldDB" id="B9TNH3"/>